<accession>A0A3Q9RJZ3</accession>
<dbReference type="EMBL" id="CP026095">
    <property type="protein sequence ID" value="AZV41227.1"/>
    <property type="molecule type" value="Genomic_DNA"/>
</dbReference>
<dbReference type="RefSeq" id="WP_164853115.1">
    <property type="nucleotide sequence ID" value="NZ_CP026095.1"/>
</dbReference>
<dbReference type="KEGG" id="pasa:BAOM_0595"/>
<protein>
    <submittedName>
        <fullName evidence="1">Uncharacterized protein</fullName>
    </submittedName>
</protein>
<sequence length="47" mass="5362">MKKNMPNWLNNTLVVIISIVSLGGVAQNLEWRSNKKKEKDVENHNGN</sequence>
<dbReference type="Proteomes" id="UP000283095">
    <property type="component" value="Chromosome"/>
</dbReference>
<name>A0A3Q9RJZ3_9BACI</name>
<proteinExistence type="predicted"/>
<reference evidence="1 2" key="1">
    <citation type="submission" date="2018-01" db="EMBL/GenBank/DDBJ databases">
        <title>Bacillus asahii Genome sequencing and assembly.</title>
        <authorList>
            <person name="Jiang H."/>
            <person name="Feng Y."/>
            <person name="Zhao F."/>
            <person name="Lin X."/>
        </authorList>
    </citation>
    <scope>NUCLEOTIDE SEQUENCE [LARGE SCALE GENOMIC DNA]</scope>
    <source>
        <strain evidence="1 2">OM18</strain>
    </source>
</reference>
<evidence type="ECO:0000313" key="2">
    <source>
        <dbReference type="Proteomes" id="UP000283095"/>
    </source>
</evidence>
<gene>
    <name evidence="1" type="ORF">BAOM_0595</name>
</gene>
<dbReference type="AlphaFoldDB" id="A0A3Q9RJZ3"/>
<evidence type="ECO:0000313" key="1">
    <source>
        <dbReference type="EMBL" id="AZV41227.1"/>
    </source>
</evidence>
<organism evidence="1 2">
    <name type="scientific">Peribacillus asahii</name>
    <dbReference type="NCBI Taxonomy" id="228899"/>
    <lineage>
        <taxon>Bacteria</taxon>
        <taxon>Bacillati</taxon>
        <taxon>Bacillota</taxon>
        <taxon>Bacilli</taxon>
        <taxon>Bacillales</taxon>
        <taxon>Bacillaceae</taxon>
        <taxon>Peribacillus</taxon>
    </lineage>
</organism>